<dbReference type="STRING" id="47854.GA0070603_0131"/>
<evidence type="ECO:0000313" key="4">
    <source>
        <dbReference type="Proteomes" id="UP000198605"/>
    </source>
</evidence>
<dbReference type="GeneID" id="43276816"/>
<sequence length="355" mass="36516">MARPSVRRATAVAAVLALVAAGCSDPATRPAAAPTPTGPVSAAPAPPAGPSPVPAARAGLGGRPSPSARPCTVFPADNVWHADVSRLPVHPRSAAMIGAIGGGATVHADFGSGRWEGAPIGIPVTVVPAGQRRVPVTFGYADESDPGPYPVPPDAAVEGGPDGTGDRHVIVWDRAACRAYELFDAHRSGGGWRAGSGAVFDLRSNRLRRAGWTSADASGLSILAGLVRYNEVAAGRVDHAIRVTVPRTRTGWTWPATHSASSATDPALPQLGQRLRLKRSVDLSRLPRQARIVAEAMQRYGLVVADHGSAWFLSGAPDPRWDNDALHALGGLRGSDFEVVDAAGLMVSAGSGATG</sequence>
<feature type="compositionally biased region" description="Low complexity" evidence="1">
    <location>
        <begin position="26"/>
        <end position="43"/>
    </location>
</feature>
<protein>
    <submittedName>
        <fullName evidence="3">Uncharacterized protein</fullName>
    </submittedName>
</protein>
<proteinExistence type="predicted"/>
<dbReference type="RefSeq" id="WP_208862769.1">
    <property type="nucleotide sequence ID" value="NZ_FMIB01000002.1"/>
</dbReference>
<feature type="chain" id="PRO_5039033342" evidence="2">
    <location>
        <begin position="25"/>
        <end position="355"/>
    </location>
</feature>
<evidence type="ECO:0000313" key="3">
    <source>
        <dbReference type="EMBL" id="SCL46303.1"/>
    </source>
</evidence>
<dbReference type="EMBL" id="FMIB01000002">
    <property type="protein sequence ID" value="SCL46303.1"/>
    <property type="molecule type" value="Genomic_DNA"/>
</dbReference>
<feature type="compositionally biased region" description="Pro residues" evidence="1">
    <location>
        <begin position="44"/>
        <end position="53"/>
    </location>
</feature>
<keyword evidence="2" id="KW-0732">Signal</keyword>
<feature type="region of interest" description="Disordered" evidence="1">
    <location>
        <begin position="26"/>
        <end position="69"/>
    </location>
</feature>
<evidence type="ECO:0000256" key="2">
    <source>
        <dbReference type="SAM" id="SignalP"/>
    </source>
</evidence>
<organism evidence="3 4">
    <name type="scientific">Micromonospora chersina</name>
    <dbReference type="NCBI Taxonomy" id="47854"/>
    <lineage>
        <taxon>Bacteria</taxon>
        <taxon>Bacillati</taxon>
        <taxon>Actinomycetota</taxon>
        <taxon>Actinomycetes</taxon>
        <taxon>Micromonosporales</taxon>
        <taxon>Micromonosporaceae</taxon>
        <taxon>Micromonospora</taxon>
    </lineage>
</organism>
<dbReference type="AlphaFoldDB" id="A0A1C6TXC1"/>
<name>A0A1C6TXC1_9ACTN</name>
<reference evidence="4" key="1">
    <citation type="submission" date="2016-06" db="EMBL/GenBank/DDBJ databases">
        <authorList>
            <person name="Varghese N."/>
            <person name="Submissions Spin"/>
        </authorList>
    </citation>
    <scope>NUCLEOTIDE SEQUENCE [LARGE SCALE GENOMIC DNA]</scope>
    <source>
        <strain evidence="4">DSM 44151</strain>
    </source>
</reference>
<accession>A0A1C6TXC1</accession>
<dbReference type="PROSITE" id="PS51257">
    <property type="entry name" value="PROKAR_LIPOPROTEIN"/>
    <property type="match status" value="1"/>
</dbReference>
<dbReference type="Proteomes" id="UP000198605">
    <property type="component" value="Unassembled WGS sequence"/>
</dbReference>
<gene>
    <name evidence="3" type="ORF">GA0070603_0131</name>
</gene>
<keyword evidence="4" id="KW-1185">Reference proteome</keyword>
<feature type="signal peptide" evidence="2">
    <location>
        <begin position="1"/>
        <end position="24"/>
    </location>
</feature>
<evidence type="ECO:0000256" key="1">
    <source>
        <dbReference type="SAM" id="MobiDB-lite"/>
    </source>
</evidence>